<evidence type="ECO:0000256" key="2">
    <source>
        <dbReference type="ARBA" id="ARBA00023015"/>
    </source>
</evidence>
<dbReference type="PROSITE" id="PS50931">
    <property type="entry name" value="HTH_LYSR"/>
    <property type="match status" value="1"/>
</dbReference>
<organism evidence="6 7">
    <name type="scientific">Klebsiella variicola</name>
    <dbReference type="NCBI Taxonomy" id="244366"/>
    <lineage>
        <taxon>Bacteria</taxon>
        <taxon>Pseudomonadati</taxon>
        <taxon>Pseudomonadota</taxon>
        <taxon>Gammaproteobacteria</taxon>
        <taxon>Enterobacterales</taxon>
        <taxon>Enterobacteriaceae</taxon>
        <taxon>Klebsiella/Raoultella group</taxon>
        <taxon>Klebsiella</taxon>
        <taxon>Klebsiella pneumoniae complex</taxon>
    </lineage>
</organism>
<dbReference type="Gene3D" id="1.10.10.10">
    <property type="entry name" value="Winged helix-like DNA-binding domain superfamily/Winged helix DNA-binding domain"/>
    <property type="match status" value="1"/>
</dbReference>
<keyword evidence="6" id="KW-0614">Plasmid</keyword>
<evidence type="ECO:0000313" key="6">
    <source>
        <dbReference type="EMBL" id="CAH6244656.1"/>
    </source>
</evidence>
<keyword evidence="2" id="KW-0805">Transcription regulation</keyword>
<protein>
    <submittedName>
        <fullName evidence="6">HTH-type transcriptional regulator CatM</fullName>
    </submittedName>
</protein>
<evidence type="ECO:0000313" key="7">
    <source>
        <dbReference type="Proteomes" id="UP000789617"/>
    </source>
</evidence>
<proteinExistence type="inferred from homology"/>
<dbReference type="InterPro" id="IPR036388">
    <property type="entry name" value="WH-like_DNA-bd_sf"/>
</dbReference>
<keyword evidence="4" id="KW-0804">Transcription</keyword>
<keyword evidence="7" id="KW-1185">Reference proteome</keyword>
<feature type="domain" description="HTH lysR-type" evidence="5">
    <location>
        <begin position="7"/>
        <end position="64"/>
    </location>
</feature>
<dbReference type="GO" id="GO:0003700">
    <property type="term" value="F:DNA-binding transcription factor activity"/>
    <property type="evidence" value="ECO:0007669"/>
    <property type="project" value="InterPro"/>
</dbReference>
<gene>
    <name evidence="6" type="ORF">AN2335V1_4778</name>
</gene>
<sequence length="278" mass="31572">VKGITVFVSKAMAAFVTVAQEKSLKRTAEKLCLTVPPVSRMLKNTENWFGEKLVIIERNSVTLTPFGINIYRQILPHYLSLQNLSKRKSRAPVTISSPVVHAAFFDEILQIVVPDIHECPVIKYAEHIHEDDDLFIHLNPVACPACFEESVRCLELYLTCHNAAETRWPELNLLVGSELLFSEAFHDALENLRAQGFKGEVRLLDNAKIRALLQQSGAGLTFRCKPDKYETVRRGDPVCYRQPFYVYRNKYSRIRLPAHDRCLPVREEHPAGVAGESS</sequence>
<dbReference type="Pfam" id="PF00126">
    <property type="entry name" value="HTH_1"/>
    <property type="match status" value="1"/>
</dbReference>
<accession>A0A9P0VE87</accession>
<reference evidence="6" key="1">
    <citation type="submission" date="2022-05" db="EMBL/GenBank/DDBJ databases">
        <authorList>
            <person name="Alioto T."/>
            <person name="Alioto T."/>
            <person name="Gomez Garrido J."/>
        </authorList>
    </citation>
    <scope>NUCLEOTIDE SEQUENCE</scope>
    <source>
        <strain evidence="6">0</strain>
        <plasmid evidence="6">P1</plasmid>
    </source>
</reference>
<evidence type="ECO:0000259" key="5">
    <source>
        <dbReference type="PROSITE" id="PS50931"/>
    </source>
</evidence>
<dbReference type="SUPFAM" id="SSF46785">
    <property type="entry name" value="Winged helix' DNA-binding domain"/>
    <property type="match status" value="1"/>
</dbReference>
<dbReference type="AlphaFoldDB" id="A0A9P0VE87"/>
<evidence type="ECO:0000256" key="1">
    <source>
        <dbReference type="ARBA" id="ARBA00009437"/>
    </source>
</evidence>
<dbReference type="GO" id="GO:0003677">
    <property type="term" value="F:DNA binding"/>
    <property type="evidence" value="ECO:0007669"/>
    <property type="project" value="UniProtKB-KW"/>
</dbReference>
<dbReference type="PANTHER" id="PTHR30579:SF7">
    <property type="entry name" value="HTH-TYPE TRANSCRIPTIONAL REGULATOR LRHA-RELATED"/>
    <property type="match status" value="1"/>
</dbReference>
<evidence type="ECO:0000256" key="3">
    <source>
        <dbReference type="ARBA" id="ARBA00023125"/>
    </source>
</evidence>
<feature type="non-terminal residue" evidence="6">
    <location>
        <position position="1"/>
    </location>
</feature>
<geneLocation type="plasmid" evidence="6 7">
    <name>P1</name>
</geneLocation>
<dbReference type="PANTHER" id="PTHR30579">
    <property type="entry name" value="TRANSCRIPTIONAL REGULATOR"/>
    <property type="match status" value="1"/>
</dbReference>
<dbReference type="InterPro" id="IPR036390">
    <property type="entry name" value="WH_DNA-bd_sf"/>
</dbReference>
<keyword evidence="3" id="KW-0238">DNA-binding</keyword>
<dbReference type="EMBL" id="OW969750">
    <property type="protein sequence ID" value="CAH6244656.1"/>
    <property type="molecule type" value="Genomic_DNA"/>
</dbReference>
<dbReference type="InterPro" id="IPR050176">
    <property type="entry name" value="LTTR"/>
</dbReference>
<comment type="similarity">
    <text evidence="1">Belongs to the LysR transcriptional regulatory family.</text>
</comment>
<name>A0A9P0VE87_KLEVA</name>
<dbReference type="Proteomes" id="UP000789617">
    <property type="component" value="Plasmid P1"/>
</dbReference>
<evidence type="ECO:0000256" key="4">
    <source>
        <dbReference type="ARBA" id="ARBA00023163"/>
    </source>
</evidence>
<dbReference type="InterPro" id="IPR000847">
    <property type="entry name" value="LysR_HTH_N"/>
</dbReference>